<evidence type="ECO:0000256" key="7">
    <source>
        <dbReference type="HAMAP-Rule" id="MF_00803"/>
    </source>
</evidence>
<evidence type="ECO:0000256" key="4">
    <source>
        <dbReference type="ARBA" id="ARBA00022517"/>
    </source>
</evidence>
<dbReference type="PANTHER" id="PTHR13305">
    <property type="entry name" value="RIBOSOME BIOGENESIS PROTEIN NOP10"/>
    <property type="match status" value="1"/>
</dbReference>
<dbReference type="RefSeq" id="WP_301664308.1">
    <property type="nucleotide sequence ID" value="NZ_VCYH01000006.1"/>
</dbReference>
<name>A0ABT8MBA2_9EURY</name>
<dbReference type="NCBIfam" id="NF009623">
    <property type="entry name" value="PRK13130.1"/>
    <property type="match status" value="1"/>
</dbReference>
<keyword evidence="9" id="KW-1185">Reference proteome</keyword>
<keyword evidence="6 7" id="KW-0687">Ribonucleoprotein</keyword>
<comment type="similarity">
    <text evidence="2 7">Belongs to the NOP10 family.</text>
</comment>
<evidence type="ECO:0000313" key="8">
    <source>
        <dbReference type="EMBL" id="MDN7025160.1"/>
    </source>
</evidence>
<sequence length="53" mass="6386">MSNRIRRCAHDQTYTLSETCPVCGRPTRTAHPARFSPQDRHGRYRRVIREWKM</sequence>
<accession>A0ABT8MBA2</accession>
<dbReference type="InterPro" id="IPR007264">
    <property type="entry name" value="H/ACA_rnp_Nop10"/>
</dbReference>
<dbReference type="PANTHER" id="PTHR13305:SF0">
    <property type="entry name" value="H_ACA RIBONUCLEOPROTEIN COMPLEX SUBUNIT 3"/>
    <property type="match status" value="1"/>
</dbReference>
<evidence type="ECO:0000313" key="9">
    <source>
        <dbReference type="Proteomes" id="UP001168338"/>
    </source>
</evidence>
<evidence type="ECO:0000256" key="2">
    <source>
        <dbReference type="ARBA" id="ARBA00009462"/>
    </source>
</evidence>
<dbReference type="InterPro" id="IPR036756">
    <property type="entry name" value="H/ACA_rnp_Nop10_sf"/>
</dbReference>
<gene>
    <name evidence="7" type="primary">nop10</name>
    <name evidence="8" type="ORF">FGU65_09700</name>
</gene>
<dbReference type="Proteomes" id="UP001168338">
    <property type="component" value="Unassembled WGS sequence"/>
</dbReference>
<reference evidence="8" key="1">
    <citation type="submission" date="2019-05" db="EMBL/GenBank/DDBJ databases">
        <title>Methanoculleus sp. FWC-SCC1, a methanogenic archaeon isolated from deep marine cold seep.</title>
        <authorList>
            <person name="Chen Y.-W."/>
            <person name="Chen S.-C."/>
            <person name="Teng N.-H."/>
            <person name="Lai M.-C."/>
        </authorList>
    </citation>
    <scope>NUCLEOTIDE SEQUENCE</scope>
    <source>
        <strain evidence="8">FWC-SCC1</strain>
    </source>
</reference>
<keyword evidence="5 7" id="KW-0698">rRNA processing</keyword>
<evidence type="ECO:0000256" key="1">
    <source>
        <dbReference type="ARBA" id="ARBA00002325"/>
    </source>
</evidence>
<protein>
    <recommendedName>
        <fullName evidence="3 7">Ribosome biogenesis protein Nop10</fullName>
    </recommendedName>
</protein>
<comment type="caution">
    <text evidence="8">The sequence shown here is derived from an EMBL/GenBank/DDBJ whole genome shotgun (WGS) entry which is preliminary data.</text>
</comment>
<dbReference type="HAMAP" id="MF_00803">
    <property type="entry name" value="Nop10"/>
    <property type="match status" value="1"/>
</dbReference>
<evidence type="ECO:0000256" key="6">
    <source>
        <dbReference type="ARBA" id="ARBA00023274"/>
    </source>
</evidence>
<organism evidence="8 9">
    <name type="scientific">Methanoculleus frigidifontis</name>
    <dbReference type="NCBI Taxonomy" id="2584085"/>
    <lineage>
        <taxon>Archaea</taxon>
        <taxon>Methanobacteriati</taxon>
        <taxon>Methanobacteriota</taxon>
        <taxon>Stenosarchaea group</taxon>
        <taxon>Methanomicrobia</taxon>
        <taxon>Methanomicrobiales</taxon>
        <taxon>Methanomicrobiaceae</taxon>
        <taxon>Methanoculleus</taxon>
    </lineage>
</organism>
<comment type="function">
    <text evidence="1 7">Involved in ribosome biogenesis; more specifically in 18S rRNA pseudouridylation and in cleavage of pre-rRNA.</text>
</comment>
<dbReference type="Pfam" id="PF04135">
    <property type="entry name" value="Nop10p"/>
    <property type="match status" value="1"/>
</dbReference>
<dbReference type="Gene3D" id="2.20.28.40">
    <property type="entry name" value="H/ACA ribonucleoprotein complex, subunit Nop10"/>
    <property type="match status" value="1"/>
</dbReference>
<keyword evidence="4 7" id="KW-0690">Ribosome biogenesis</keyword>
<dbReference type="EMBL" id="VCYH01000006">
    <property type="protein sequence ID" value="MDN7025160.1"/>
    <property type="molecule type" value="Genomic_DNA"/>
</dbReference>
<evidence type="ECO:0000256" key="5">
    <source>
        <dbReference type="ARBA" id="ARBA00022552"/>
    </source>
</evidence>
<proteinExistence type="inferred from homology"/>
<dbReference type="InterPro" id="IPR023532">
    <property type="entry name" value="Nop10_arc-typ"/>
</dbReference>
<evidence type="ECO:0000256" key="3">
    <source>
        <dbReference type="ARBA" id="ARBA00018821"/>
    </source>
</evidence>
<dbReference type="SUPFAM" id="SSF144210">
    <property type="entry name" value="Nop10-like SnoRNP"/>
    <property type="match status" value="1"/>
</dbReference>